<feature type="binding site" evidence="14">
    <location>
        <position position="116"/>
    </location>
    <ligand>
        <name>[4Fe-4S] cluster</name>
        <dbReference type="ChEBI" id="CHEBI:49883"/>
        <note>4Fe-4S-S-AdoMet</note>
    </ligand>
</feature>
<keyword evidence="17" id="KW-1185">Reference proteome</keyword>
<protein>
    <recommendedName>
        <fullName evidence="14">Probable dual-specificity RNA methyltransferase RlmN</fullName>
        <ecNumber evidence="14">2.1.1.192</ecNumber>
    </recommendedName>
    <alternativeName>
        <fullName evidence="14">23S rRNA (adenine(2503)-C(2))-methyltransferase</fullName>
    </alternativeName>
    <alternativeName>
        <fullName evidence="14">23S rRNA m2A2503 methyltransferase</fullName>
    </alternativeName>
    <alternativeName>
        <fullName evidence="14">Ribosomal RNA large subunit methyltransferase N</fullName>
    </alternativeName>
    <alternativeName>
        <fullName evidence="14">tRNA (adenine(37)-C(2))-methyltransferase</fullName>
    </alternativeName>
    <alternativeName>
        <fullName evidence="14">tRNA m2A37 methyltransferase</fullName>
    </alternativeName>
</protein>
<dbReference type="InterPro" id="IPR007197">
    <property type="entry name" value="rSAM"/>
</dbReference>
<name>C2MD59_9PORP</name>
<feature type="binding site" evidence="14">
    <location>
        <begin position="157"/>
        <end position="158"/>
    </location>
    <ligand>
        <name>S-adenosyl-L-methionine</name>
        <dbReference type="ChEBI" id="CHEBI:59789"/>
    </ligand>
</feature>
<comment type="caution">
    <text evidence="14">Lacks conserved residue(s) required for the propagation of feature annotation.</text>
</comment>
<dbReference type="InterPro" id="IPR004383">
    <property type="entry name" value="rRNA_lsu_MTrfase_RlmN/Cfr"/>
</dbReference>
<dbReference type="Proteomes" id="UP000003303">
    <property type="component" value="Unassembled WGS sequence"/>
</dbReference>
<keyword evidence="13 14" id="KW-1015">Disulfide bond</keyword>
<feature type="active site" description="Proton acceptor" evidence="14">
    <location>
        <position position="92"/>
    </location>
</feature>
<dbReference type="EC" id="2.1.1.192" evidence="14"/>
<comment type="catalytic activity">
    <reaction evidence="14">
        <text>adenosine(37) in tRNA + 2 reduced [2Fe-2S]-[ferredoxin] + 2 S-adenosyl-L-methionine = 2-methyladenosine(37) in tRNA + 5'-deoxyadenosine + L-methionine + 2 oxidized [2Fe-2S]-[ferredoxin] + S-adenosyl-L-homocysteine</text>
        <dbReference type="Rhea" id="RHEA:43332"/>
        <dbReference type="Rhea" id="RHEA-COMP:10000"/>
        <dbReference type="Rhea" id="RHEA-COMP:10001"/>
        <dbReference type="Rhea" id="RHEA-COMP:10162"/>
        <dbReference type="Rhea" id="RHEA-COMP:10485"/>
        <dbReference type="ChEBI" id="CHEBI:17319"/>
        <dbReference type="ChEBI" id="CHEBI:33737"/>
        <dbReference type="ChEBI" id="CHEBI:33738"/>
        <dbReference type="ChEBI" id="CHEBI:57844"/>
        <dbReference type="ChEBI" id="CHEBI:57856"/>
        <dbReference type="ChEBI" id="CHEBI:59789"/>
        <dbReference type="ChEBI" id="CHEBI:74411"/>
        <dbReference type="ChEBI" id="CHEBI:74497"/>
        <dbReference type="EC" id="2.1.1.192"/>
    </reaction>
</comment>
<evidence type="ECO:0000256" key="7">
    <source>
        <dbReference type="ARBA" id="ARBA00022679"/>
    </source>
</evidence>
<evidence type="ECO:0000256" key="11">
    <source>
        <dbReference type="ARBA" id="ARBA00023004"/>
    </source>
</evidence>
<dbReference type="GO" id="GO:0070475">
    <property type="term" value="P:rRNA base methylation"/>
    <property type="evidence" value="ECO:0007669"/>
    <property type="project" value="UniProtKB-UniRule"/>
</dbReference>
<evidence type="ECO:0000256" key="3">
    <source>
        <dbReference type="ARBA" id="ARBA00022485"/>
    </source>
</evidence>
<comment type="similarity">
    <text evidence="2 14">Belongs to the radical SAM superfamily. RlmN family.</text>
</comment>
<dbReference type="Gene3D" id="3.20.20.70">
    <property type="entry name" value="Aldolase class I"/>
    <property type="match status" value="1"/>
</dbReference>
<dbReference type="Gene3D" id="1.10.150.530">
    <property type="match status" value="1"/>
</dbReference>
<organism evidence="16 17">
    <name type="scientific">Porphyromonas uenonis 60-3</name>
    <dbReference type="NCBI Taxonomy" id="596327"/>
    <lineage>
        <taxon>Bacteria</taxon>
        <taxon>Pseudomonadati</taxon>
        <taxon>Bacteroidota</taxon>
        <taxon>Bacteroidia</taxon>
        <taxon>Bacteroidales</taxon>
        <taxon>Porphyromonadaceae</taxon>
        <taxon>Porphyromonas</taxon>
    </lineage>
</organism>
<dbReference type="PIRSF" id="PIRSF006004">
    <property type="entry name" value="CHP00048"/>
    <property type="match status" value="1"/>
</dbReference>
<comment type="subcellular location">
    <subcellularLocation>
        <location evidence="1 14">Cytoplasm</location>
    </subcellularLocation>
</comment>
<dbReference type="SFLD" id="SFLDG01062">
    <property type="entry name" value="methyltransferase_(Class_A)"/>
    <property type="match status" value="1"/>
</dbReference>
<sequence>MTATHQILGKTPAQLTELAVGLGLPKYTGRQIADWLYQKHVSSWDEMTNLSKKARALLASHYEIGRAAPHLQQTSRDGTVKYLFAAGGGFVETVMIPEGDRATLCVSSQRGCKMNCLFCMTGKQGFGANLSTSEILNQILSVPEVNELTNIVFMGMGEPMDNIDTLLQVITCLTDPQGLAMSPKRITVSTIGLRPGLERFLEECTCHLAISLHNPLSEERLSIMPVERAMPLADTVALLRHYDWSRQRRLTFEYIVFSGLNDTPRHLAALKRLLAQLDCHVNLIRYHRIPHIDLPSSDMTRMEWLRDWLCEAGIPTTIRTSRGEDISAACGMLSTQEQQGA</sequence>
<keyword evidence="10 14" id="KW-0479">Metal-binding</keyword>
<gene>
    <name evidence="14 16" type="primary">rlmN</name>
    <name evidence="16" type="ORF">PORUE0001_0380</name>
</gene>
<keyword evidence="3 14" id="KW-0004">4Fe-4S</keyword>
<feature type="binding site" evidence="14">
    <location>
        <begin position="211"/>
        <end position="213"/>
    </location>
    <ligand>
        <name>S-adenosyl-L-methionine</name>
        <dbReference type="ChEBI" id="CHEBI:59789"/>
    </ligand>
</feature>
<accession>C2MD59</accession>
<dbReference type="SFLD" id="SFLDF00275">
    <property type="entry name" value="adenosine_C2_methyltransferase"/>
    <property type="match status" value="1"/>
</dbReference>
<dbReference type="Pfam" id="PF21016">
    <property type="entry name" value="RlmN_N"/>
    <property type="match status" value="1"/>
</dbReference>
<dbReference type="PANTHER" id="PTHR30544">
    <property type="entry name" value="23S RRNA METHYLTRANSFERASE"/>
    <property type="match status" value="1"/>
</dbReference>
<comment type="caution">
    <text evidence="16">The sequence shown here is derived from an EMBL/GenBank/DDBJ whole genome shotgun (WGS) entry which is preliminary data.</text>
</comment>
<evidence type="ECO:0000259" key="15">
    <source>
        <dbReference type="PROSITE" id="PS51918"/>
    </source>
</evidence>
<dbReference type="EMBL" id="ACLR01000182">
    <property type="protein sequence ID" value="EEK16410.1"/>
    <property type="molecule type" value="Genomic_DNA"/>
</dbReference>
<keyword evidence="7 14" id="KW-0808">Transferase</keyword>
<keyword evidence="11 14" id="KW-0408">Iron</keyword>
<evidence type="ECO:0000313" key="17">
    <source>
        <dbReference type="Proteomes" id="UP000003303"/>
    </source>
</evidence>
<dbReference type="Pfam" id="PF04055">
    <property type="entry name" value="Radical_SAM"/>
    <property type="match status" value="1"/>
</dbReference>
<feature type="domain" description="Radical SAM core" evidence="15">
    <location>
        <begin position="98"/>
        <end position="325"/>
    </location>
</feature>
<dbReference type="GO" id="GO:0005737">
    <property type="term" value="C:cytoplasm"/>
    <property type="evidence" value="ECO:0007669"/>
    <property type="project" value="UniProtKB-SubCell"/>
</dbReference>
<comment type="miscellaneous">
    <text evidence="14">Reaction proceeds by a ping-pong mechanism involving intermediate methylation of a conserved cysteine residue.</text>
</comment>
<dbReference type="GO" id="GO:0002935">
    <property type="term" value="F:tRNA (adenine(37)-C2)-methyltransferase activity"/>
    <property type="evidence" value="ECO:0007669"/>
    <property type="project" value="UniProtKB-UniRule"/>
</dbReference>
<keyword evidence="9 14" id="KW-0819">tRNA processing</keyword>
<proteinExistence type="inferred from homology"/>
<feature type="binding site" evidence="14">
    <location>
        <position position="119"/>
    </location>
    <ligand>
        <name>[4Fe-4S] cluster</name>
        <dbReference type="ChEBI" id="CHEBI:49883"/>
        <note>4Fe-4S-S-AdoMet</note>
    </ligand>
</feature>
<feature type="binding site" evidence="14">
    <location>
        <position position="112"/>
    </location>
    <ligand>
        <name>[4Fe-4S] cluster</name>
        <dbReference type="ChEBI" id="CHEBI:49883"/>
        <note>4Fe-4S-S-AdoMet</note>
    </ligand>
</feature>
<evidence type="ECO:0000256" key="14">
    <source>
        <dbReference type="HAMAP-Rule" id="MF_01849"/>
    </source>
</evidence>
<dbReference type="AlphaFoldDB" id="C2MD59"/>
<evidence type="ECO:0000256" key="1">
    <source>
        <dbReference type="ARBA" id="ARBA00004496"/>
    </source>
</evidence>
<dbReference type="InterPro" id="IPR027492">
    <property type="entry name" value="RNA_MTrfase_RlmN"/>
</dbReference>
<dbReference type="InterPro" id="IPR058240">
    <property type="entry name" value="rSAM_sf"/>
</dbReference>
<evidence type="ECO:0000313" key="16">
    <source>
        <dbReference type="EMBL" id="EEK16410.1"/>
    </source>
</evidence>
<dbReference type="InterPro" id="IPR048641">
    <property type="entry name" value="RlmN_N"/>
</dbReference>
<dbReference type="eggNOG" id="COG0820">
    <property type="taxonomic scope" value="Bacteria"/>
</dbReference>
<dbReference type="SFLD" id="SFLDS00029">
    <property type="entry name" value="Radical_SAM"/>
    <property type="match status" value="1"/>
</dbReference>
<keyword evidence="12 14" id="KW-0411">Iron-sulfur</keyword>
<evidence type="ECO:0000256" key="9">
    <source>
        <dbReference type="ARBA" id="ARBA00022694"/>
    </source>
</evidence>
<dbReference type="RefSeq" id="WP_007365851.1">
    <property type="nucleotide sequence ID" value="NZ_ACLR01000182.1"/>
</dbReference>
<dbReference type="InterPro" id="IPR013785">
    <property type="entry name" value="Aldolase_TIM"/>
</dbReference>
<dbReference type="InterPro" id="IPR040072">
    <property type="entry name" value="Methyltransferase_A"/>
</dbReference>
<comment type="catalytic activity">
    <reaction evidence="14">
        <text>adenosine(2503) in 23S rRNA + 2 reduced [2Fe-2S]-[ferredoxin] + 2 S-adenosyl-L-methionine = 2-methyladenosine(2503) in 23S rRNA + 5'-deoxyadenosine + L-methionine + 2 oxidized [2Fe-2S]-[ferredoxin] + S-adenosyl-L-homocysteine</text>
        <dbReference type="Rhea" id="RHEA:42916"/>
        <dbReference type="Rhea" id="RHEA-COMP:10000"/>
        <dbReference type="Rhea" id="RHEA-COMP:10001"/>
        <dbReference type="Rhea" id="RHEA-COMP:10152"/>
        <dbReference type="Rhea" id="RHEA-COMP:10282"/>
        <dbReference type="ChEBI" id="CHEBI:17319"/>
        <dbReference type="ChEBI" id="CHEBI:33737"/>
        <dbReference type="ChEBI" id="CHEBI:33738"/>
        <dbReference type="ChEBI" id="CHEBI:57844"/>
        <dbReference type="ChEBI" id="CHEBI:57856"/>
        <dbReference type="ChEBI" id="CHEBI:59789"/>
        <dbReference type="ChEBI" id="CHEBI:74411"/>
        <dbReference type="ChEBI" id="CHEBI:74497"/>
        <dbReference type="EC" id="2.1.1.192"/>
    </reaction>
</comment>
<evidence type="ECO:0000256" key="8">
    <source>
        <dbReference type="ARBA" id="ARBA00022691"/>
    </source>
</evidence>
<feature type="active site" description="S-methylcysteine intermediate" evidence="14">
    <location>
        <position position="330"/>
    </location>
</feature>
<comment type="cofactor">
    <cofactor evidence="14">
        <name>[4Fe-4S] cluster</name>
        <dbReference type="ChEBI" id="CHEBI:49883"/>
    </cofactor>
    <text evidence="14">Binds 1 [4Fe-4S] cluster. The cluster is coordinated with 3 cysteines and an exchangeable S-adenosyl-L-methionine.</text>
</comment>
<evidence type="ECO:0000256" key="13">
    <source>
        <dbReference type="ARBA" id="ARBA00023157"/>
    </source>
</evidence>
<dbReference type="OrthoDB" id="9793973at2"/>
<keyword evidence="8 14" id="KW-0949">S-adenosyl-L-methionine</keyword>
<evidence type="ECO:0000256" key="2">
    <source>
        <dbReference type="ARBA" id="ARBA00007544"/>
    </source>
</evidence>
<evidence type="ECO:0000256" key="12">
    <source>
        <dbReference type="ARBA" id="ARBA00023014"/>
    </source>
</evidence>
<dbReference type="PROSITE" id="PS51918">
    <property type="entry name" value="RADICAL_SAM"/>
    <property type="match status" value="1"/>
</dbReference>
<evidence type="ECO:0000256" key="6">
    <source>
        <dbReference type="ARBA" id="ARBA00022603"/>
    </source>
</evidence>
<feature type="binding site" evidence="14">
    <location>
        <position position="287"/>
    </location>
    <ligand>
        <name>S-adenosyl-L-methionine</name>
        <dbReference type="ChEBI" id="CHEBI:59789"/>
    </ligand>
</feature>
<dbReference type="HAMAP" id="MF_01849">
    <property type="entry name" value="RNA_methyltr_RlmN"/>
    <property type="match status" value="1"/>
</dbReference>
<evidence type="ECO:0000256" key="10">
    <source>
        <dbReference type="ARBA" id="ARBA00022723"/>
    </source>
</evidence>
<dbReference type="GO" id="GO:0019843">
    <property type="term" value="F:rRNA binding"/>
    <property type="evidence" value="ECO:0007669"/>
    <property type="project" value="UniProtKB-UniRule"/>
</dbReference>
<dbReference type="STRING" id="596327.PORUE0001_0380"/>
<reference evidence="16 17" key="1">
    <citation type="submission" date="2009-04" db="EMBL/GenBank/DDBJ databases">
        <authorList>
            <person name="Sebastian Y."/>
            <person name="Madupu R."/>
            <person name="Durkin A.S."/>
            <person name="Torralba M."/>
            <person name="Methe B."/>
            <person name="Sutton G.G."/>
            <person name="Strausberg R.L."/>
            <person name="Nelson K.E."/>
        </authorList>
    </citation>
    <scope>NUCLEOTIDE SEQUENCE [LARGE SCALE GENOMIC DNA]</scope>
    <source>
        <strain evidence="16 17">60-3</strain>
    </source>
</reference>
<dbReference type="GO" id="GO:0046872">
    <property type="term" value="F:metal ion binding"/>
    <property type="evidence" value="ECO:0007669"/>
    <property type="project" value="UniProtKB-KW"/>
</dbReference>
<comment type="function">
    <text evidence="14">Specifically methylates position 2 of adenine 2503 in 23S rRNA and position 2 of adenine 37 in tRNAs.</text>
</comment>
<dbReference type="GO" id="GO:0030488">
    <property type="term" value="P:tRNA methylation"/>
    <property type="evidence" value="ECO:0007669"/>
    <property type="project" value="UniProtKB-UniRule"/>
</dbReference>
<evidence type="ECO:0000256" key="4">
    <source>
        <dbReference type="ARBA" id="ARBA00022490"/>
    </source>
</evidence>
<dbReference type="NCBIfam" id="TIGR00048">
    <property type="entry name" value="rRNA_mod_RlmN"/>
    <property type="match status" value="1"/>
</dbReference>
<dbReference type="GO" id="GO:0070040">
    <property type="term" value="F:rRNA (adenine(2503)-C2-)-methyltransferase activity"/>
    <property type="evidence" value="ECO:0007669"/>
    <property type="project" value="UniProtKB-UniRule"/>
</dbReference>
<evidence type="ECO:0000256" key="5">
    <source>
        <dbReference type="ARBA" id="ARBA00022552"/>
    </source>
</evidence>
<keyword evidence="5 14" id="KW-0698">rRNA processing</keyword>
<dbReference type="GO" id="GO:0051539">
    <property type="term" value="F:4 iron, 4 sulfur cluster binding"/>
    <property type="evidence" value="ECO:0007669"/>
    <property type="project" value="UniProtKB-UniRule"/>
</dbReference>
<keyword evidence="4 14" id="KW-0963">Cytoplasm</keyword>
<keyword evidence="6 14" id="KW-0489">Methyltransferase</keyword>
<dbReference type="PANTHER" id="PTHR30544:SF5">
    <property type="entry name" value="RADICAL SAM CORE DOMAIN-CONTAINING PROTEIN"/>
    <property type="match status" value="1"/>
</dbReference>
<feature type="binding site" evidence="14">
    <location>
        <position position="189"/>
    </location>
    <ligand>
        <name>S-adenosyl-L-methionine</name>
        <dbReference type="ChEBI" id="CHEBI:59789"/>
    </ligand>
</feature>
<dbReference type="GO" id="GO:0000049">
    <property type="term" value="F:tRNA binding"/>
    <property type="evidence" value="ECO:0007669"/>
    <property type="project" value="UniProtKB-UniRule"/>
</dbReference>
<dbReference type="SUPFAM" id="SSF102114">
    <property type="entry name" value="Radical SAM enzymes"/>
    <property type="match status" value="1"/>
</dbReference>